<dbReference type="InterPro" id="IPR050281">
    <property type="entry name" value="Flavin_monoamine_oxidase"/>
</dbReference>
<dbReference type="FunFam" id="3.90.660.10:FF:000001">
    <property type="entry name" value="Lysine-specific histone demethylase"/>
    <property type="match status" value="1"/>
</dbReference>
<evidence type="ECO:0000259" key="4">
    <source>
        <dbReference type="Pfam" id="PF01593"/>
    </source>
</evidence>
<dbReference type="GO" id="GO:0016491">
    <property type="term" value="F:oxidoreductase activity"/>
    <property type="evidence" value="ECO:0007669"/>
    <property type="project" value="UniProtKB-KW"/>
</dbReference>
<dbReference type="PANTHER" id="PTHR10742">
    <property type="entry name" value="FLAVIN MONOAMINE OXIDASE"/>
    <property type="match status" value="1"/>
</dbReference>
<keyword evidence="2" id="KW-0560">Oxidoreductase</keyword>
<sequence>MQLAMGASAANKFIHYFVSDRNSALFGPIRKKRERSRELELINTSACDGKPLPACPAALAHILKSSFYQVSFKRAVHLYIYIYTHIGSTHAACRIRKQFVPRAPEFRNGYSCVPVALSEGLDIRLETAVRSVRYSTDGVEVYTSPANAVPSSETTCHKCDAVLVTLPLGVLKAEHPQSKVTFTPPLPDWKAQAIQRLGFGNLNKVVLCFDKIFWDPTSNLFGHVGSTTASRGELFLFWNLYKAPVLLALVAGEAACVMETISDDVIVGRCIHVLKGIFGNQVPQPKESVVTRWRADPWARGSYSFVAVGSSGSDYDLLAAPVSPPASNHSPPGAAAPQPRVFFAGEHTIRNYPATVHGAFLSGLREGGRIADLLCGSPYAAPPSSSASSNSQPQATAASASASAASTT</sequence>
<dbReference type="InterPro" id="IPR002937">
    <property type="entry name" value="Amino_oxidase"/>
</dbReference>
<feature type="compositionally biased region" description="Low complexity" evidence="3">
    <location>
        <begin position="382"/>
        <end position="408"/>
    </location>
</feature>
<evidence type="ECO:0000256" key="2">
    <source>
        <dbReference type="ARBA" id="ARBA00023002"/>
    </source>
</evidence>
<dbReference type="SUPFAM" id="SSF54373">
    <property type="entry name" value="FAD-linked reductases, C-terminal domain"/>
    <property type="match status" value="1"/>
</dbReference>
<dbReference type="PANTHER" id="PTHR10742:SF386">
    <property type="entry name" value="LYSINE-SPECIFIC HISTONE DEMETHYLASE 1A"/>
    <property type="match status" value="1"/>
</dbReference>
<gene>
    <name evidence="5" type="ORF">TBRA_LOCUS5197</name>
</gene>
<evidence type="ECO:0000256" key="1">
    <source>
        <dbReference type="ARBA" id="ARBA00005995"/>
    </source>
</evidence>
<comment type="similarity">
    <text evidence="1">Belongs to the flavin monoamine oxidase family.</text>
</comment>
<name>A0A6H5IC68_9HYME</name>
<reference evidence="5 6" key="1">
    <citation type="submission" date="2020-02" db="EMBL/GenBank/DDBJ databases">
        <authorList>
            <person name="Ferguson B K."/>
        </authorList>
    </citation>
    <scope>NUCLEOTIDE SEQUENCE [LARGE SCALE GENOMIC DNA]</scope>
</reference>
<dbReference type="EMBL" id="CADCXV010000705">
    <property type="protein sequence ID" value="CAB0033280.1"/>
    <property type="molecule type" value="Genomic_DNA"/>
</dbReference>
<feature type="domain" description="Amine oxidase" evidence="4">
    <location>
        <begin position="88"/>
        <end position="368"/>
    </location>
</feature>
<organism evidence="5 6">
    <name type="scientific">Trichogramma brassicae</name>
    <dbReference type="NCBI Taxonomy" id="86971"/>
    <lineage>
        <taxon>Eukaryota</taxon>
        <taxon>Metazoa</taxon>
        <taxon>Ecdysozoa</taxon>
        <taxon>Arthropoda</taxon>
        <taxon>Hexapoda</taxon>
        <taxon>Insecta</taxon>
        <taxon>Pterygota</taxon>
        <taxon>Neoptera</taxon>
        <taxon>Endopterygota</taxon>
        <taxon>Hymenoptera</taxon>
        <taxon>Apocrita</taxon>
        <taxon>Proctotrupomorpha</taxon>
        <taxon>Chalcidoidea</taxon>
        <taxon>Trichogrammatidae</taxon>
        <taxon>Trichogramma</taxon>
    </lineage>
</organism>
<dbReference type="Proteomes" id="UP000479190">
    <property type="component" value="Unassembled WGS sequence"/>
</dbReference>
<dbReference type="OrthoDB" id="9982100at2759"/>
<dbReference type="SUPFAM" id="SSF51905">
    <property type="entry name" value="FAD/NAD(P)-binding domain"/>
    <property type="match status" value="1"/>
</dbReference>
<dbReference type="Gene3D" id="3.90.660.10">
    <property type="match status" value="1"/>
</dbReference>
<accession>A0A6H5IC68</accession>
<dbReference type="GO" id="GO:0006338">
    <property type="term" value="P:chromatin remodeling"/>
    <property type="evidence" value="ECO:0007669"/>
    <property type="project" value="TreeGrafter"/>
</dbReference>
<protein>
    <recommendedName>
        <fullName evidence="4">Amine oxidase domain-containing protein</fullName>
    </recommendedName>
</protein>
<proteinExistence type="inferred from homology"/>
<dbReference type="Gene3D" id="3.50.50.60">
    <property type="entry name" value="FAD/NAD(P)-binding domain"/>
    <property type="match status" value="1"/>
</dbReference>
<evidence type="ECO:0000313" key="6">
    <source>
        <dbReference type="Proteomes" id="UP000479190"/>
    </source>
</evidence>
<evidence type="ECO:0000313" key="5">
    <source>
        <dbReference type="EMBL" id="CAB0033280.1"/>
    </source>
</evidence>
<dbReference type="InterPro" id="IPR036188">
    <property type="entry name" value="FAD/NAD-bd_sf"/>
</dbReference>
<dbReference type="GO" id="GO:0003682">
    <property type="term" value="F:chromatin binding"/>
    <property type="evidence" value="ECO:0007669"/>
    <property type="project" value="TreeGrafter"/>
</dbReference>
<dbReference type="AlphaFoldDB" id="A0A6H5IC68"/>
<dbReference type="Pfam" id="PF01593">
    <property type="entry name" value="Amino_oxidase"/>
    <property type="match status" value="1"/>
</dbReference>
<keyword evidence="6" id="KW-1185">Reference proteome</keyword>
<evidence type="ECO:0000256" key="3">
    <source>
        <dbReference type="SAM" id="MobiDB-lite"/>
    </source>
</evidence>
<feature type="region of interest" description="Disordered" evidence="3">
    <location>
        <begin position="381"/>
        <end position="408"/>
    </location>
</feature>
<dbReference type="GO" id="GO:0050660">
    <property type="term" value="F:flavin adenine dinucleotide binding"/>
    <property type="evidence" value="ECO:0007669"/>
    <property type="project" value="TreeGrafter"/>
</dbReference>